<sequence>MCHLLYLGSLVFSDASKLFGISADSVPVISCVISAFVTAVFWATSFAAGLLTVSTASLLSAKAFSRPSTSLISDPARNLFRIACHIQVLHCRDGYIANGAASGVTAGITLLGLASLLLLFLLLFLSVGITLGKPLQYKEVHQEGLLFHWYQDIIWVTLGPGKRGQWTWKNQPNSDYLIMLGPLFEDLRGPPKYMLTQISGGNHPHKQGDRIIASDDETEDSEGPSIQKLF</sequence>
<reference evidence="2" key="2">
    <citation type="submission" date="2023-06" db="EMBL/GenBank/DDBJ databases">
        <authorList>
            <person name="Swenson N.G."/>
            <person name="Wegrzyn J.L."/>
            <person name="Mcevoy S.L."/>
        </authorList>
    </citation>
    <scope>NUCLEOTIDE SEQUENCE</scope>
    <source>
        <strain evidence="2">NS2018</strain>
        <tissue evidence="2">Leaf</tissue>
    </source>
</reference>
<keyword evidence="1" id="KW-0812">Transmembrane</keyword>
<reference evidence="2" key="1">
    <citation type="journal article" date="2022" name="Plant J.">
        <title>Strategies of tolerance reflected in two North American maple genomes.</title>
        <authorList>
            <person name="McEvoy S.L."/>
            <person name="Sezen U.U."/>
            <person name="Trouern-Trend A."/>
            <person name="McMahon S.M."/>
            <person name="Schaberg P.G."/>
            <person name="Yang J."/>
            <person name="Wegrzyn J.L."/>
            <person name="Swenson N.G."/>
        </authorList>
    </citation>
    <scope>NUCLEOTIDE SEQUENCE</scope>
    <source>
        <strain evidence="2">NS2018</strain>
    </source>
</reference>
<keyword evidence="1" id="KW-0472">Membrane</keyword>
<feature type="transmembrane region" description="Helical" evidence="1">
    <location>
        <begin position="108"/>
        <end position="131"/>
    </location>
</feature>
<evidence type="ECO:0000313" key="2">
    <source>
        <dbReference type="EMBL" id="KAK0586982.1"/>
    </source>
</evidence>
<keyword evidence="3" id="KW-1185">Reference proteome</keyword>
<organism evidence="2 3">
    <name type="scientific">Acer saccharum</name>
    <name type="common">Sugar maple</name>
    <dbReference type="NCBI Taxonomy" id="4024"/>
    <lineage>
        <taxon>Eukaryota</taxon>
        <taxon>Viridiplantae</taxon>
        <taxon>Streptophyta</taxon>
        <taxon>Embryophyta</taxon>
        <taxon>Tracheophyta</taxon>
        <taxon>Spermatophyta</taxon>
        <taxon>Magnoliopsida</taxon>
        <taxon>eudicotyledons</taxon>
        <taxon>Gunneridae</taxon>
        <taxon>Pentapetalae</taxon>
        <taxon>rosids</taxon>
        <taxon>malvids</taxon>
        <taxon>Sapindales</taxon>
        <taxon>Sapindaceae</taxon>
        <taxon>Hippocastanoideae</taxon>
        <taxon>Acereae</taxon>
        <taxon>Acer</taxon>
    </lineage>
</organism>
<dbReference type="EMBL" id="JAUESC010000382">
    <property type="protein sequence ID" value="KAK0586982.1"/>
    <property type="molecule type" value="Genomic_DNA"/>
</dbReference>
<dbReference type="PANTHER" id="PTHR34677:SF1">
    <property type="entry name" value="TRANSMEMBRANE PROTEIN"/>
    <property type="match status" value="1"/>
</dbReference>
<keyword evidence="1" id="KW-1133">Transmembrane helix</keyword>
<dbReference type="PANTHER" id="PTHR34677">
    <property type="match status" value="1"/>
</dbReference>
<protein>
    <submittedName>
        <fullName evidence="2">Uncharacterized protein</fullName>
    </submittedName>
</protein>
<proteinExistence type="predicted"/>
<evidence type="ECO:0000256" key="1">
    <source>
        <dbReference type="SAM" id="Phobius"/>
    </source>
</evidence>
<gene>
    <name evidence="2" type="ORF">LWI29_015674</name>
</gene>
<accession>A0AA39SA15</accession>
<dbReference type="AlphaFoldDB" id="A0AA39SA15"/>
<feature type="transmembrane region" description="Helical" evidence="1">
    <location>
        <begin position="26"/>
        <end position="51"/>
    </location>
</feature>
<name>A0AA39SA15_ACESA</name>
<dbReference type="Proteomes" id="UP001168877">
    <property type="component" value="Unassembled WGS sequence"/>
</dbReference>
<comment type="caution">
    <text evidence="2">The sequence shown here is derived from an EMBL/GenBank/DDBJ whole genome shotgun (WGS) entry which is preliminary data.</text>
</comment>
<evidence type="ECO:0000313" key="3">
    <source>
        <dbReference type="Proteomes" id="UP001168877"/>
    </source>
</evidence>